<protein>
    <submittedName>
        <fullName evidence="1">Uncharacterized protein</fullName>
    </submittedName>
</protein>
<sequence>MLELTAPTRYDVTLFTHGRNTSMQDDYIPTKTAEGQQEIAQRSRKLSARQRMLLISINGNSSVAELRKQFGSIGDFDELMRNLAELELINLPAAVAVVEIPSPAPAATRAKPVPATTPAPEPVAEPVVHAAPPTGVAAAKQLMNETAFANLGLRAYMFTLKLEHCYTGEELLALLPDFTRLLTTAKGETYALDLHERIEIMIAAERSPAE</sequence>
<keyword evidence="2" id="KW-1185">Reference proteome</keyword>
<dbReference type="OrthoDB" id="8965824at2"/>
<gene>
    <name evidence="1" type="ORF">ELE36_20050</name>
</gene>
<dbReference type="Proteomes" id="UP000291562">
    <property type="component" value="Chromosome"/>
</dbReference>
<proteinExistence type="predicted"/>
<dbReference type="KEGG" id="xbc:ELE36_20050"/>
<evidence type="ECO:0000313" key="2">
    <source>
        <dbReference type="Proteomes" id="UP000291562"/>
    </source>
</evidence>
<name>A0A411HPT3_9GAMM</name>
<dbReference type="EMBL" id="CP035704">
    <property type="protein sequence ID" value="QBB72472.1"/>
    <property type="molecule type" value="Genomic_DNA"/>
</dbReference>
<accession>A0A411HPT3</accession>
<evidence type="ECO:0000313" key="1">
    <source>
        <dbReference type="EMBL" id="QBB72472.1"/>
    </source>
</evidence>
<dbReference type="AlphaFoldDB" id="A0A411HPT3"/>
<organism evidence="1 2">
    <name type="scientific">Pseudolysobacter antarcticus</name>
    <dbReference type="NCBI Taxonomy" id="2511995"/>
    <lineage>
        <taxon>Bacteria</taxon>
        <taxon>Pseudomonadati</taxon>
        <taxon>Pseudomonadota</taxon>
        <taxon>Gammaproteobacteria</taxon>
        <taxon>Lysobacterales</taxon>
        <taxon>Rhodanobacteraceae</taxon>
        <taxon>Pseudolysobacter</taxon>
    </lineage>
</organism>
<reference evidence="1 2" key="1">
    <citation type="submission" date="2019-01" db="EMBL/GenBank/DDBJ databases">
        <title>Pseudolysobacter antarctica gen. nov., sp. nov., isolated from Fildes Peninsula, Antarctica.</title>
        <authorList>
            <person name="Wei Z."/>
            <person name="Peng F."/>
        </authorList>
    </citation>
    <scope>NUCLEOTIDE SEQUENCE [LARGE SCALE GENOMIC DNA]</scope>
    <source>
        <strain evidence="1 2">AQ6-296</strain>
    </source>
</reference>
<dbReference type="RefSeq" id="WP_129836461.1">
    <property type="nucleotide sequence ID" value="NZ_CP035704.1"/>
</dbReference>